<dbReference type="InterPro" id="IPR027417">
    <property type="entry name" value="P-loop_NTPase"/>
</dbReference>
<comment type="caution">
    <text evidence="7">The sequence shown here is derived from an EMBL/GenBank/DDBJ whole genome shotgun (WGS) entry which is preliminary data.</text>
</comment>
<dbReference type="PROSITE" id="PS00486">
    <property type="entry name" value="DNA_MISMATCH_REPAIR_2"/>
    <property type="match status" value="1"/>
</dbReference>
<protein>
    <submittedName>
        <fullName evidence="7">DNA mismatch repair protein Msh2</fullName>
    </submittedName>
</protein>
<keyword evidence="8" id="KW-1185">Reference proteome</keyword>
<feature type="domain" description="DNA mismatch repair proteins mutS family" evidence="6">
    <location>
        <begin position="609"/>
        <end position="625"/>
    </location>
</feature>
<dbReference type="InterPro" id="IPR045076">
    <property type="entry name" value="MutS"/>
</dbReference>
<dbReference type="SUPFAM" id="SSF52540">
    <property type="entry name" value="P-loop containing nucleoside triphosphate hydrolases"/>
    <property type="match status" value="1"/>
</dbReference>
<dbReference type="Proteomes" id="UP001516464">
    <property type="component" value="Unassembled WGS sequence"/>
</dbReference>
<proteinExistence type="inferred from homology"/>
<dbReference type="Pfam" id="PF00488">
    <property type="entry name" value="MutS_V"/>
    <property type="match status" value="1"/>
</dbReference>
<evidence type="ECO:0000313" key="8">
    <source>
        <dbReference type="Proteomes" id="UP001516464"/>
    </source>
</evidence>
<dbReference type="SMART" id="SM00534">
    <property type="entry name" value="MUTSac"/>
    <property type="match status" value="1"/>
</dbReference>
<evidence type="ECO:0000256" key="2">
    <source>
        <dbReference type="ARBA" id="ARBA00022741"/>
    </source>
</evidence>
<keyword evidence="5" id="KW-0234">DNA repair</keyword>
<comment type="similarity">
    <text evidence="1">Belongs to the DNA mismatch repair MutS family.</text>
</comment>
<dbReference type="InterPro" id="IPR007696">
    <property type="entry name" value="DNA_mismatch_repair_MutS_core"/>
</dbReference>
<evidence type="ECO:0000256" key="5">
    <source>
        <dbReference type="ARBA" id="ARBA00023204"/>
    </source>
</evidence>
<organism evidence="7 8">
    <name type="scientific">Astathelohania contejeani</name>
    <dbReference type="NCBI Taxonomy" id="164912"/>
    <lineage>
        <taxon>Eukaryota</taxon>
        <taxon>Fungi</taxon>
        <taxon>Fungi incertae sedis</taxon>
        <taxon>Microsporidia</taxon>
        <taxon>Astathelohaniidae</taxon>
        <taxon>Astathelohania</taxon>
    </lineage>
</organism>
<evidence type="ECO:0000256" key="1">
    <source>
        <dbReference type="ARBA" id="ARBA00006271"/>
    </source>
</evidence>
<evidence type="ECO:0000256" key="4">
    <source>
        <dbReference type="ARBA" id="ARBA00023125"/>
    </source>
</evidence>
<dbReference type="PANTHER" id="PTHR11361">
    <property type="entry name" value="DNA MISMATCH REPAIR PROTEIN MUTS FAMILY MEMBER"/>
    <property type="match status" value="1"/>
</dbReference>
<dbReference type="EMBL" id="SBIQ01000010">
    <property type="protein sequence ID" value="KAF7684532.1"/>
    <property type="molecule type" value="Genomic_DNA"/>
</dbReference>
<dbReference type="SMART" id="SM00533">
    <property type="entry name" value="MUTSd"/>
    <property type="match status" value="1"/>
</dbReference>
<accession>A0ABQ7I2B8</accession>
<gene>
    <name evidence="7" type="primary">MSH2</name>
    <name evidence="7" type="ORF">TCON_0288</name>
</gene>
<dbReference type="Gene3D" id="1.10.1420.10">
    <property type="match status" value="1"/>
</dbReference>
<reference evidence="7 8" key="1">
    <citation type="submission" date="2019-01" db="EMBL/GenBank/DDBJ databases">
        <title>Genomes sequencing and comparative genomics of infectious freshwater microsporidia, Cucumispora dikerogammari and Thelohania contejeani.</title>
        <authorList>
            <person name="Cormier A."/>
            <person name="Giraud I."/>
            <person name="Wattier R."/>
            <person name="Teixeira M."/>
            <person name="Grandjean F."/>
            <person name="Rigaud T."/>
            <person name="Cordaux R."/>
        </authorList>
    </citation>
    <scope>NUCLEOTIDE SEQUENCE [LARGE SCALE GENOMIC DNA]</scope>
    <source>
        <strain evidence="7">T1</strain>
        <tissue evidence="7">Spores</tissue>
    </source>
</reference>
<keyword evidence="2" id="KW-0547">Nucleotide-binding</keyword>
<dbReference type="Pfam" id="PF05192">
    <property type="entry name" value="MutS_III"/>
    <property type="match status" value="1"/>
</dbReference>
<dbReference type="PANTHER" id="PTHR11361:SF34">
    <property type="entry name" value="DNA MISMATCH REPAIR PROTEIN MSH1, MITOCHONDRIAL"/>
    <property type="match status" value="1"/>
</dbReference>
<keyword evidence="4" id="KW-0238">DNA-binding</keyword>
<name>A0ABQ7I2B8_9MICR</name>
<evidence type="ECO:0000313" key="7">
    <source>
        <dbReference type="EMBL" id="KAF7684532.1"/>
    </source>
</evidence>
<evidence type="ECO:0000259" key="6">
    <source>
        <dbReference type="PROSITE" id="PS00486"/>
    </source>
</evidence>
<dbReference type="InterPro" id="IPR036187">
    <property type="entry name" value="DNA_mismatch_repair_MutS_sf"/>
</dbReference>
<sequence length="715" mass="83467">MDISKIIKDNEISFFLKNDNYYIYNQDIDKIKSLVSQKDIILRNGIREIKLGRCQGEAVIRTILLNMNHKVKEYKEKDGKYVINREGSHSNWASFDDLLLGSEPVPLTGEIRVKKEMVFLKFYNTLNNTLYQTSFEDDDLFSNLYYAVTKLNITEILYSDRKLERILNSMGLFIHYTTSDIVEYLNIKSNYTTSDYIMKNSMRIGKQTLYSLNIYDEGNEMSIFKTFYCFTNQGYRLLHKFFNQPLVDIVEINRRLDYVEVFRDINLYEILKDFPDLIRFVKRCESKRIDVQEIIRLHQVIHKIPKLINILKENNEDILNEEFILPLTNLYMSFESILLKIEELIDFEKAEENEYTYKIESIDLSTKRETLREEIKNEHERLLSINQKIKMEKNENGWVFKLTRLNYKEEEFRKHKFVEISVLKSGVVFTTKRLTELNREYEKIGREIEEHLREVRNEMLCCLNEVLSQIEAYNFIISLIDVFNCLGERSKFSGYSRPYFTTDKSKYIIENSFHPLIRDPVKNSIEFNNETFCVITGPNMGGKSTFIKQCAIISILAQMGCYVPCEKCVLPIFDGIFVRIGASDCTGSSTFMLEMIDISQICRSATQNSLIIIDELGRGTSASDGLSIALAVTEYLIERGCYTFFATHFPEIGRLENTTKILNRRIKTQNDIILYNIEEGICDTSYGINVAILAGFPESTIKIANEFMSANSIIK</sequence>
<keyword evidence="5" id="KW-0227">DNA damage</keyword>
<dbReference type="Gene3D" id="3.40.50.300">
    <property type="entry name" value="P-loop containing nucleotide triphosphate hydrolases"/>
    <property type="match status" value="1"/>
</dbReference>
<evidence type="ECO:0000256" key="3">
    <source>
        <dbReference type="ARBA" id="ARBA00022840"/>
    </source>
</evidence>
<dbReference type="PIRSF" id="PIRSF005813">
    <property type="entry name" value="MSH2"/>
    <property type="match status" value="1"/>
</dbReference>
<dbReference type="CDD" id="cd03243">
    <property type="entry name" value="ABC_MutS_homologs"/>
    <property type="match status" value="1"/>
</dbReference>
<dbReference type="InterPro" id="IPR011184">
    <property type="entry name" value="DNA_mismatch_repair_Msh2"/>
</dbReference>
<keyword evidence="3" id="KW-0067">ATP-binding</keyword>
<dbReference type="SUPFAM" id="SSF48334">
    <property type="entry name" value="DNA repair protein MutS, domain III"/>
    <property type="match status" value="1"/>
</dbReference>
<dbReference type="InterPro" id="IPR000432">
    <property type="entry name" value="DNA_mismatch_repair_MutS_C"/>
</dbReference>